<organism evidence="2 3">
    <name type="scientific">Natronorubrum sulfidifaciens JCM 14089</name>
    <dbReference type="NCBI Taxonomy" id="1230460"/>
    <lineage>
        <taxon>Archaea</taxon>
        <taxon>Methanobacteriati</taxon>
        <taxon>Methanobacteriota</taxon>
        <taxon>Stenosarchaea group</taxon>
        <taxon>Halobacteria</taxon>
        <taxon>Halobacteriales</taxon>
        <taxon>Natrialbaceae</taxon>
        <taxon>Natronorubrum</taxon>
    </lineage>
</organism>
<dbReference type="Proteomes" id="UP000011661">
    <property type="component" value="Unassembled WGS sequence"/>
</dbReference>
<name>L9WF23_9EURY</name>
<accession>L9WF23</accession>
<dbReference type="OrthoDB" id="159783at2157"/>
<proteinExistence type="predicted"/>
<evidence type="ECO:0000313" key="3">
    <source>
        <dbReference type="Proteomes" id="UP000011661"/>
    </source>
</evidence>
<feature type="compositionally biased region" description="Basic and acidic residues" evidence="1">
    <location>
        <begin position="1"/>
        <end position="12"/>
    </location>
</feature>
<dbReference type="PATRIC" id="fig|1230460.4.peg.1139"/>
<evidence type="ECO:0000313" key="2">
    <source>
        <dbReference type="EMBL" id="ELY46913.1"/>
    </source>
</evidence>
<keyword evidence="3" id="KW-1185">Reference proteome</keyword>
<dbReference type="EMBL" id="AOHX01000028">
    <property type="protein sequence ID" value="ELY46913.1"/>
    <property type="molecule type" value="Genomic_DNA"/>
</dbReference>
<dbReference type="AlphaFoldDB" id="L9WF23"/>
<protein>
    <submittedName>
        <fullName evidence="2">Uncharacterized protein</fullName>
    </submittedName>
</protein>
<reference evidence="2 3" key="1">
    <citation type="journal article" date="2014" name="PLoS Genet.">
        <title>Phylogenetically driven sequencing of extremely halophilic archaea reveals strategies for static and dynamic osmo-response.</title>
        <authorList>
            <person name="Becker E.A."/>
            <person name="Seitzer P.M."/>
            <person name="Tritt A."/>
            <person name="Larsen D."/>
            <person name="Krusor M."/>
            <person name="Yao A.I."/>
            <person name="Wu D."/>
            <person name="Madern D."/>
            <person name="Eisen J.A."/>
            <person name="Darling A.E."/>
            <person name="Facciotti M.T."/>
        </authorList>
    </citation>
    <scope>NUCLEOTIDE SEQUENCE [LARGE SCALE GENOMIC DNA]</scope>
    <source>
        <strain evidence="2 3">JCM 14089</strain>
    </source>
</reference>
<dbReference type="RefSeq" id="WP_008160811.1">
    <property type="nucleotide sequence ID" value="NZ_AOHX01000028.1"/>
</dbReference>
<feature type="region of interest" description="Disordered" evidence="1">
    <location>
        <begin position="1"/>
        <end position="25"/>
    </location>
</feature>
<sequence length="61" mass="7090">MSRLLNTRDRTSFRPAPVPEEWHPHSNAGIVGVRIATMEDDRPSTSEWIWSSQWLDLTAKR</sequence>
<gene>
    <name evidence="2" type="ORF">C495_05613</name>
</gene>
<evidence type="ECO:0000256" key="1">
    <source>
        <dbReference type="SAM" id="MobiDB-lite"/>
    </source>
</evidence>
<comment type="caution">
    <text evidence="2">The sequence shown here is derived from an EMBL/GenBank/DDBJ whole genome shotgun (WGS) entry which is preliminary data.</text>
</comment>